<dbReference type="Pfam" id="PF13609">
    <property type="entry name" value="Porin_4"/>
    <property type="match status" value="1"/>
</dbReference>
<evidence type="ECO:0000256" key="7">
    <source>
        <dbReference type="ARBA" id="ARBA00023065"/>
    </source>
</evidence>
<evidence type="ECO:0000256" key="8">
    <source>
        <dbReference type="ARBA" id="ARBA00023114"/>
    </source>
</evidence>
<evidence type="ECO:0000256" key="3">
    <source>
        <dbReference type="ARBA" id="ARBA00022448"/>
    </source>
</evidence>
<proteinExistence type="predicted"/>
<dbReference type="InterPro" id="IPR050298">
    <property type="entry name" value="Gram-neg_bact_OMP"/>
</dbReference>
<evidence type="ECO:0000256" key="4">
    <source>
        <dbReference type="ARBA" id="ARBA00022452"/>
    </source>
</evidence>
<dbReference type="CDD" id="cd00342">
    <property type="entry name" value="gram_neg_porins"/>
    <property type="match status" value="1"/>
</dbReference>
<feature type="domain" description="Porin" evidence="11">
    <location>
        <begin position="9"/>
        <end position="327"/>
    </location>
</feature>
<gene>
    <name evidence="12" type="ORF">MNBD_GAMMA20-32</name>
</gene>
<dbReference type="EMBL" id="UOFU01000063">
    <property type="protein sequence ID" value="VAW95045.1"/>
    <property type="molecule type" value="Genomic_DNA"/>
</dbReference>
<organism evidence="12">
    <name type="scientific">hydrothermal vent metagenome</name>
    <dbReference type="NCBI Taxonomy" id="652676"/>
    <lineage>
        <taxon>unclassified sequences</taxon>
        <taxon>metagenomes</taxon>
        <taxon>ecological metagenomes</taxon>
    </lineage>
</organism>
<comment type="subcellular location">
    <subcellularLocation>
        <location evidence="1">Membrane</location>
        <topology evidence="1">Multi-pass membrane protein</topology>
    </subcellularLocation>
</comment>
<dbReference type="SUPFAM" id="SSF56935">
    <property type="entry name" value="Porins"/>
    <property type="match status" value="1"/>
</dbReference>
<reference evidence="12" key="1">
    <citation type="submission" date="2018-06" db="EMBL/GenBank/DDBJ databases">
        <authorList>
            <person name="Zhirakovskaya E."/>
        </authorList>
    </citation>
    <scope>NUCLEOTIDE SEQUENCE</scope>
</reference>
<dbReference type="AlphaFoldDB" id="A0A3B0ZNA6"/>
<comment type="subunit">
    <text evidence="2">Homotrimer.</text>
</comment>
<dbReference type="GO" id="GO:0006811">
    <property type="term" value="P:monoatomic ion transport"/>
    <property type="evidence" value="ECO:0007669"/>
    <property type="project" value="UniProtKB-KW"/>
</dbReference>
<evidence type="ECO:0000256" key="9">
    <source>
        <dbReference type="ARBA" id="ARBA00023136"/>
    </source>
</evidence>
<evidence type="ECO:0000256" key="6">
    <source>
        <dbReference type="ARBA" id="ARBA00022729"/>
    </source>
</evidence>
<evidence type="ECO:0000256" key="5">
    <source>
        <dbReference type="ARBA" id="ARBA00022692"/>
    </source>
</evidence>
<keyword evidence="6" id="KW-0732">Signal</keyword>
<evidence type="ECO:0000259" key="11">
    <source>
        <dbReference type="Pfam" id="PF13609"/>
    </source>
</evidence>
<evidence type="ECO:0000256" key="1">
    <source>
        <dbReference type="ARBA" id="ARBA00004141"/>
    </source>
</evidence>
<keyword evidence="8" id="KW-0626">Porin</keyword>
<dbReference type="InterPro" id="IPR023614">
    <property type="entry name" value="Porin_dom_sf"/>
</dbReference>
<keyword evidence="9" id="KW-0472">Membrane</keyword>
<evidence type="ECO:0000256" key="2">
    <source>
        <dbReference type="ARBA" id="ARBA00011233"/>
    </source>
</evidence>
<protein>
    <recommendedName>
        <fullName evidence="11">Porin domain-containing protein</fullName>
    </recommendedName>
</protein>
<name>A0A3B0ZNA6_9ZZZZ</name>
<keyword evidence="7" id="KW-0406">Ion transport</keyword>
<dbReference type="GO" id="GO:0046930">
    <property type="term" value="C:pore complex"/>
    <property type="evidence" value="ECO:0007669"/>
    <property type="project" value="UniProtKB-KW"/>
</dbReference>
<dbReference type="PANTHER" id="PTHR34501">
    <property type="entry name" value="PROTEIN YDDL-RELATED"/>
    <property type="match status" value="1"/>
</dbReference>
<keyword evidence="10" id="KW-0998">Cell outer membrane</keyword>
<dbReference type="InterPro" id="IPR033900">
    <property type="entry name" value="Gram_neg_porin_domain"/>
</dbReference>
<accession>A0A3B0ZNA6</accession>
<keyword evidence="3" id="KW-0813">Transport</keyword>
<dbReference type="Gene3D" id="2.40.160.10">
    <property type="entry name" value="Porin"/>
    <property type="match status" value="1"/>
</dbReference>
<dbReference type="PANTHER" id="PTHR34501:SF9">
    <property type="entry name" value="MAJOR OUTER MEMBRANE PROTEIN P.IA"/>
    <property type="match status" value="1"/>
</dbReference>
<keyword evidence="4" id="KW-1134">Transmembrane beta strand</keyword>
<sequence length="342" mass="37835">MVVWRRLAASVVLVFTPVVALSADVSVYGSANVELASYQDKRPQSERQPDYQRLRVEDNTRGRFGIKAAEDLGGGMSSFARFEWELSTATNTSPNATEDSNASLTQRMSYVGLAGRFGSLLAGNLKSPYKYTGGVKYDPFVATALEARGNGGMTGGLFGHEDFLDKMLAYESPRGPVRGRIAYGFEQKNNALSLDLMFKRESWEVFVAYVDSGKRTRLVDPADPASKQPFDYTAAKIGGQYRSENEAHRLSLQYEYIEDASDGTTSKPSLWFLGYQFTLGKMLLATQVGLSSGDALSTRKTRYATVGAIYKFSADTRVYTGYRFSKDLDAVFTLGLRKDFRS</sequence>
<evidence type="ECO:0000256" key="10">
    <source>
        <dbReference type="ARBA" id="ARBA00023237"/>
    </source>
</evidence>
<dbReference type="GO" id="GO:0015288">
    <property type="term" value="F:porin activity"/>
    <property type="evidence" value="ECO:0007669"/>
    <property type="project" value="UniProtKB-KW"/>
</dbReference>
<keyword evidence="5" id="KW-0812">Transmembrane</keyword>
<evidence type="ECO:0000313" key="12">
    <source>
        <dbReference type="EMBL" id="VAW95045.1"/>
    </source>
</evidence>